<evidence type="ECO:0000313" key="7">
    <source>
        <dbReference type="EMBL" id="KPA75494.1"/>
    </source>
</evidence>
<dbReference type="GeneID" id="26908676"/>
<dbReference type="RefSeq" id="XP_015652464.1">
    <property type="nucleotide sequence ID" value="XM_015809144.1"/>
</dbReference>
<dbReference type="GeneID" id="26900378"/>
<dbReference type="RefSeq" id="XP_015651783.1">
    <property type="nucleotide sequence ID" value="XM_015809573.1"/>
</dbReference>
<dbReference type="GO" id="GO:0006310">
    <property type="term" value="P:DNA recombination"/>
    <property type="evidence" value="ECO:0007669"/>
    <property type="project" value="UniProtKB-KW"/>
</dbReference>
<dbReference type="RefSeq" id="XP_015664145.1">
    <property type="nucleotide sequence ID" value="XM_015796137.1"/>
</dbReference>
<dbReference type="InterPro" id="IPR011010">
    <property type="entry name" value="DNA_brk_join_enz"/>
</dbReference>
<evidence type="ECO:0000313" key="8">
    <source>
        <dbReference type="EMBL" id="KPA81420.1"/>
    </source>
</evidence>
<dbReference type="EMBL" id="LGTL01000037">
    <property type="protein sequence ID" value="KPA73344.1"/>
    <property type="molecule type" value="Genomic_DNA"/>
</dbReference>
<evidence type="ECO:0000313" key="9">
    <source>
        <dbReference type="EMBL" id="KPA81646.1"/>
    </source>
</evidence>
<dbReference type="VEuPathDB" id="TriTrypDB:LpyrH10_37_0080"/>
<evidence type="ECO:0000313" key="6">
    <source>
        <dbReference type="EMBL" id="KPA74216.1"/>
    </source>
</evidence>
<dbReference type="RefSeq" id="XP_015659859.1">
    <property type="nucleotide sequence ID" value="XM_015801239.1"/>
</dbReference>
<accession>A0A0M9G3Z6</accession>
<evidence type="ECO:0000313" key="2">
    <source>
        <dbReference type="EMBL" id="KPA73344.1"/>
    </source>
</evidence>
<dbReference type="VEuPathDB" id="TriTrypDB:LpyrH10_06_1600"/>
<dbReference type="RefSeq" id="XP_015652468.1">
    <property type="nucleotide sequence ID" value="XM_015809148.1"/>
</dbReference>
<dbReference type="GeneID" id="26904081"/>
<evidence type="ECO:0000313" key="4">
    <source>
        <dbReference type="EMBL" id="KPA74025.1"/>
    </source>
</evidence>
<dbReference type="VEuPathDB" id="TriTrypDB:LpyrH10_32_1170"/>
<dbReference type="OrthoDB" id="278658at2759"/>
<protein>
    <submittedName>
        <fullName evidence="9">Putative trans-sialidase</fullName>
    </submittedName>
</protein>
<dbReference type="GeneID" id="26904258"/>
<gene>
    <name evidence="10" type="ORF">ABB37_00080</name>
    <name evidence="8" type="ORF">ABB37_03790</name>
    <name evidence="9" type="ORF">ABB37_03967</name>
    <name evidence="7" type="ORF">ABB37_08392</name>
    <name evidence="6" type="ORF">ABB37_09467</name>
    <name evidence="4" type="ORF">ABB37_09580</name>
    <name evidence="5" type="ORF">ABB37_09584</name>
    <name evidence="3" type="ORF">ABB37_09630</name>
    <name evidence="2" type="ORF">ABB37_09903</name>
</gene>
<dbReference type="AlphaFoldDB" id="A0A0M9G3Z6"/>
<dbReference type="EMBL" id="LGTL01000024">
    <property type="protein sequence ID" value="KPA75494.1"/>
    <property type="molecule type" value="Genomic_DNA"/>
</dbReference>
<dbReference type="SUPFAM" id="SSF56349">
    <property type="entry name" value="DNA breaking-rejoining enzymes"/>
    <property type="match status" value="1"/>
</dbReference>
<dbReference type="Gene3D" id="1.10.443.10">
    <property type="entry name" value="Intergrase catalytic core"/>
    <property type="match status" value="1"/>
</dbReference>
<dbReference type="GeneID" id="26909867"/>
<dbReference type="Proteomes" id="UP000037923">
    <property type="component" value="Unassembled WGS sequence"/>
</dbReference>
<dbReference type="EMBL" id="LGTL01000006">
    <property type="protein sequence ID" value="KPA81420.1"/>
    <property type="molecule type" value="Genomic_DNA"/>
</dbReference>
<dbReference type="RefSeq" id="XP_015652655.1">
    <property type="nucleotide sequence ID" value="XM_015808942.1"/>
</dbReference>
<dbReference type="GeneID" id="26910185"/>
<dbReference type="EMBL" id="LGTL01000031">
    <property type="protein sequence ID" value="KPA74216.1"/>
    <property type="molecule type" value="Genomic_DNA"/>
</dbReference>
<organism evidence="9 11">
    <name type="scientific">Leptomonas pyrrhocoris</name>
    <name type="common">Firebug parasite</name>
    <dbReference type="NCBI Taxonomy" id="157538"/>
    <lineage>
        <taxon>Eukaryota</taxon>
        <taxon>Discoba</taxon>
        <taxon>Euglenozoa</taxon>
        <taxon>Kinetoplastea</taxon>
        <taxon>Metakinetoplastina</taxon>
        <taxon>Trypanosomatida</taxon>
        <taxon>Trypanosomatidae</taxon>
        <taxon>Leishmaniinae</taxon>
        <taxon>Leptomonas</taxon>
    </lineage>
</organism>
<evidence type="ECO:0000313" key="3">
    <source>
        <dbReference type="EMBL" id="KPA73710.1"/>
    </source>
</evidence>
<dbReference type="GO" id="GO:0015074">
    <property type="term" value="P:DNA integration"/>
    <property type="evidence" value="ECO:0007669"/>
    <property type="project" value="InterPro"/>
</dbReference>
<evidence type="ECO:0000256" key="1">
    <source>
        <dbReference type="ARBA" id="ARBA00023172"/>
    </source>
</evidence>
<dbReference type="GeneID" id="26909863"/>
<dbReference type="VEuPathDB" id="TriTrypDB:LpyrH10_24_0320"/>
<dbReference type="GeneID" id="26909913"/>
<dbReference type="VEuPathDB" id="TriTrypDB:LpyrH10_01_0800"/>
<dbReference type="EMBL" id="LGTL01000032">
    <property type="protein sequence ID" value="KPA74025.1"/>
    <property type="molecule type" value="Genomic_DNA"/>
</dbReference>
<dbReference type="RefSeq" id="XP_015653933.1">
    <property type="nucleotide sequence ID" value="XM_015807394.1"/>
</dbReference>
<dbReference type="VEuPathDB" id="TriTrypDB:LpyrH10_31_1210"/>
<dbReference type="VEuPathDB" id="TriTrypDB:LpyrH10_32_1130"/>
<dbReference type="EMBL" id="LGTL01000032">
    <property type="protein sequence ID" value="KPA74029.1"/>
    <property type="molecule type" value="Genomic_DNA"/>
</dbReference>
<dbReference type="RefSeq" id="XP_015652149.1">
    <property type="nucleotide sequence ID" value="XM_015809213.1"/>
</dbReference>
<keyword evidence="1" id="KW-0233">DNA recombination</keyword>
<dbReference type="GO" id="GO:0003677">
    <property type="term" value="F:DNA binding"/>
    <property type="evidence" value="ECO:0007669"/>
    <property type="project" value="InterPro"/>
</dbReference>
<comment type="caution">
    <text evidence="9">The sequence shown here is derived from an EMBL/GenBank/DDBJ whole genome shotgun (WGS) entry which is preliminary data.</text>
</comment>
<dbReference type="EMBL" id="LGTL01000006">
    <property type="protein sequence ID" value="KPA81646.1"/>
    <property type="molecule type" value="Genomic_DNA"/>
</dbReference>
<name>A0A0M9G3Z6_LEPPY</name>
<dbReference type="RefSeq" id="XP_015660085.1">
    <property type="nucleotide sequence ID" value="XM_015801465.1"/>
</dbReference>
<dbReference type="EMBL" id="LGTL01000033">
    <property type="protein sequence ID" value="KPA73710.1"/>
    <property type="molecule type" value="Genomic_DNA"/>
</dbReference>
<dbReference type="EMBL" id="LGTL01000001">
    <property type="protein sequence ID" value="KPA85706.1"/>
    <property type="molecule type" value="Genomic_DNA"/>
</dbReference>
<dbReference type="VEuPathDB" id="TriTrypDB:LpyrH10_33_0380"/>
<dbReference type="InterPro" id="IPR013762">
    <property type="entry name" value="Integrase-like_cat_sf"/>
</dbReference>
<proteinExistence type="predicted"/>
<reference evidence="9 11" key="1">
    <citation type="submission" date="2015-07" db="EMBL/GenBank/DDBJ databases">
        <title>High-quality genome of monoxenous trypanosomatid Leptomonas pyrrhocoris.</title>
        <authorList>
            <person name="Flegontov P."/>
            <person name="Butenko A."/>
            <person name="Firsov S."/>
            <person name="Vlcek C."/>
            <person name="Logacheva M.D."/>
            <person name="Field M."/>
            <person name="Filatov D."/>
            <person name="Flegontova O."/>
            <person name="Gerasimov E."/>
            <person name="Jackson A.P."/>
            <person name="Kelly S."/>
            <person name="Opperdoes F."/>
            <person name="O'Reilly A."/>
            <person name="Votypka J."/>
            <person name="Yurchenko V."/>
            <person name="Lukes J."/>
        </authorList>
    </citation>
    <scope>NUCLEOTIDE SEQUENCE [LARGE SCALE GENOMIC DNA]</scope>
    <source>
        <strain evidence="9">H10</strain>
    </source>
</reference>
<evidence type="ECO:0000313" key="10">
    <source>
        <dbReference type="EMBL" id="KPA85706.1"/>
    </source>
</evidence>
<keyword evidence="11" id="KW-1185">Reference proteome</keyword>
<sequence length="296" mass="32804">MFWDGLEAVPPHLSALRSQVNEVAADMYEPTTWEQRTSLLRGFQSFCLEAGLPLNLDAVPVFLESKELKYSTKVQYGTTLKSLLTREIAVVDAYLAGCRKREAKEEVRQAAPITPADMRALVEGAPSWADATVMQLAWMTASRWGEVKDLRGENLLPQPDGSVILDWAAIPKTAKINPYRAHRYVKLQGPMAQELRKLKAQVGESGKLTGLTTTQIAQRLRERGYSAHSIKRGALQSAAQLAQEHALPPRSVVALAKHADPLDIPTTTVRYMGPKTTELTNSHVLPGLLDRLVFRK</sequence>
<dbReference type="GeneID" id="26909750"/>
<evidence type="ECO:0000313" key="11">
    <source>
        <dbReference type="Proteomes" id="UP000037923"/>
    </source>
</evidence>
<dbReference type="VEuPathDB" id="TriTrypDB:LpyrH10_06_3370"/>
<evidence type="ECO:0000313" key="5">
    <source>
        <dbReference type="EMBL" id="KPA74029.1"/>
    </source>
</evidence>